<feature type="chain" id="PRO_5043774622" evidence="1">
    <location>
        <begin position="40"/>
        <end position="121"/>
    </location>
</feature>
<protein>
    <submittedName>
        <fullName evidence="2">Uncharacterized protein</fullName>
    </submittedName>
</protein>
<sequence>CRPTIQPDITPASSSQTPQMKSWLVALVILSSILCSTLAQSCDMELQAMSKRQSDQVLAEHIDRAKLIKKVPKPLIHTLGLDFSKIGRRKRMESFIPAEVFVELYADNDNNYDDFRAPLTF</sequence>
<dbReference type="AlphaFoldDB" id="A0AAV2RNY9"/>
<accession>A0AAV2RNY9</accession>
<gene>
    <name evidence="2" type="ORF">MNOR_LOCUS25810</name>
</gene>
<feature type="signal peptide" evidence="1">
    <location>
        <begin position="1"/>
        <end position="39"/>
    </location>
</feature>
<keyword evidence="3" id="KW-1185">Reference proteome</keyword>
<evidence type="ECO:0000256" key="1">
    <source>
        <dbReference type="SAM" id="SignalP"/>
    </source>
</evidence>
<keyword evidence="1" id="KW-0732">Signal</keyword>
<evidence type="ECO:0000313" key="3">
    <source>
        <dbReference type="Proteomes" id="UP001497623"/>
    </source>
</evidence>
<dbReference type="Proteomes" id="UP001497623">
    <property type="component" value="Unassembled WGS sequence"/>
</dbReference>
<proteinExistence type="predicted"/>
<feature type="non-terminal residue" evidence="2">
    <location>
        <position position="1"/>
    </location>
</feature>
<dbReference type="EMBL" id="CAXKWB010025034">
    <property type="protein sequence ID" value="CAL4127206.1"/>
    <property type="molecule type" value="Genomic_DNA"/>
</dbReference>
<organism evidence="2 3">
    <name type="scientific">Meganyctiphanes norvegica</name>
    <name type="common">Northern krill</name>
    <name type="synonym">Thysanopoda norvegica</name>
    <dbReference type="NCBI Taxonomy" id="48144"/>
    <lineage>
        <taxon>Eukaryota</taxon>
        <taxon>Metazoa</taxon>
        <taxon>Ecdysozoa</taxon>
        <taxon>Arthropoda</taxon>
        <taxon>Crustacea</taxon>
        <taxon>Multicrustacea</taxon>
        <taxon>Malacostraca</taxon>
        <taxon>Eumalacostraca</taxon>
        <taxon>Eucarida</taxon>
        <taxon>Euphausiacea</taxon>
        <taxon>Euphausiidae</taxon>
        <taxon>Meganyctiphanes</taxon>
    </lineage>
</organism>
<evidence type="ECO:0000313" key="2">
    <source>
        <dbReference type="EMBL" id="CAL4127206.1"/>
    </source>
</evidence>
<comment type="caution">
    <text evidence="2">The sequence shown here is derived from an EMBL/GenBank/DDBJ whole genome shotgun (WGS) entry which is preliminary data.</text>
</comment>
<reference evidence="2 3" key="1">
    <citation type="submission" date="2024-05" db="EMBL/GenBank/DDBJ databases">
        <authorList>
            <person name="Wallberg A."/>
        </authorList>
    </citation>
    <scope>NUCLEOTIDE SEQUENCE [LARGE SCALE GENOMIC DNA]</scope>
</reference>
<name>A0AAV2RNY9_MEGNR</name>